<feature type="region of interest" description="Disordered" evidence="7">
    <location>
        <begin position="21"/>
        <end position="57"/>
    </location>
</feature>
<dbReference type="Pfam" id="PF00443">
    <property type="entry name" value="UCH"/>
    <property type="match status" value="1"/>
</dbReference>
<evidence type="ECO:0000256" key="1">
    <source>
        <dbReference type="ARBA" id="ARBA00000707"/>
    </source>
</evidence>
<dbReference type="InterPro" id="IPR050164">
    <property type="entry name" value="Peptidase_C19"/>
</dbReference>
<dbReference type="EC" id="3.4.19.12" evidence="2"/>
<dbReference type="Gene3D" id="3.90.70.10">
    <property type="entry name" value="Cysteine proteinases"/>
    <property type="match status" value="1"/>
</dbReference>
<feature type="domain" description="USP" evidence="8">
    <location>
        <begin position="84"/>
        <end position="421"/>
    </location>
</feature>
<dbReference type="VEuPathDB" id="FungiDB:AeMF1_002227"/>
<dbReference type="CDD" id="cd02257">
    <property type="entry name" value="Peptidase_C19"/>
    <property type="match status" value="1"/>
</dbReference>
<dbReference type="GO" id="GO:0006508">
    <property type="term" value="P:proteolysis"/>
    <property type="evidence" value="ECO:0007669"/>
    <property type="project" value="UniProtKB-KW"/>
</dbReference>
<keyword evidence="10" id="KW-1185">Reference proteome</keyword>
<evidence type="ECO:0000256" key="5">
    <source>
        <dbReference type="ARBA" id="ARBA00022801"/>
    </source>
</evidence>
<evidence type="ECO:0000313" key="9">
    <source>
        <dbReference type="EMBL" id="KAF0737737.1"/>
    </source>
</evidence>
<name>A0A6G0XCN3_9STRA</name>
<dbReference type="InterPro" id="IPR038765">
    <property type="entry name" value="Papain-like_cys_pep_sf"/>
</dbReference>
<dbReference type="GO" id="GO:0005634">
    <property type="term" value="C:nucleus"/>
    <property type="evidence" value="ECO:0007669"/>
    <property type="project" value="TreeGrafter"/>
</dbReference>
<comment type="catalytic activity">
    <reaction evidence="1">
        <text>Thiol-dependent hydrolysis of ester, thioester, amide, peptide and isopeptide bonds formed by the C-terminal Gly of ubiquitin (a 76-residue protein attached to proteins as an intracellular targeting signal).</text>
        <dbReference type="EC" id="3.4.19.12"/>
    </reaction>
</comment>
<gene>
    <name evidence="9" type="ORF">Ae201684_006231</name>
</gene>
<dbReference type="Proteomes" id="UP000481153">
    <property type="component" value="Unassembled WGS sequence"/>
</dbReference>
<keyword evidence="4" id="KW-0833">Ubl conjugation pathway</keyword>
<comment type="caution">
    <text evidence="9">The sequence shown here is derived from an EMBL/GenBank/DDBJ whole genome shotgun (WGS) entry which is preliminary data.</text>
</comment>
<sequence length="421" mass="47257">MEPNVILFGDFTVEETKAVLGKPKVQAPEPKKPFSWSNLSKPQTPPQQTAPPKATTATQPLEAAFEQALLQLDLHECARDLQRRGFINQGNTCFQNVTFQALLACAPFRNLLCTLSSTVDLPPTSPPAPPLAGWKQLLLLLRELEEPTLAQQMKQSNKKTAITLSPHFIRLFQTAHGQQEDALEFLEFLLDHLHTEYEQSPCTFPLSRGHSQLAAAAADDGWAEIKKNGKASVVHHNIVENESPVTYLFKGTLRSEIQAGRKLGKSTIEPFHCLHLNMSKSYATTTLMQMIHDTMADEVLEQHMIKRTTFETLPVVLSLHVKRFTYDPVQGPLKINTFVSYPLELELPPSLFSPALEKTKAKYKLFSVISHHGQYAVGGHYTAVCCDAKDQWTLYDDDNVIHVTKQAALEENAYLLFYLRV</sequence>
<evidence type="ECO:0000259" key="8">
    <source>
        <dbReference type="PROSITE" id="PS50235"/>
    </source>
</evidence>
<evidence type="ECO:0000256" key="7">
    <source>
        <dbReference type="SAM" id="MobiDB-lite"/>
    </source>
</evidence>
<dbReference type="SUPFAM" id="SSF54001">
    <property type="entry name" value="Cysteine proteinases"/>
    <property type="match status" value="1"/>
</dbReference>
<evidence type="ECO:0000256" key="4">
    <source>
        <dbReference type="ARBA" id="ARBA00022786"/>
    </source>
</evidence>
<dbReference type="InterPro" id="IPR028889">
    <property type="entry name" value="USP"/>
</dbReference>
<dbReference type="PANTHER" id="PTHR24006">
    <property type="entry name" value="UBIQUITIN CARBOXYL-TERMINAL HYDROLASE"/>
    <property type="match status" value="1"/>
</dbReference>
<dbReference type="GO" id="GO:0004843">
    <property type="term" value="F:cysteine-type deubiquitinase activity"/>
    <property type="evidence" value="ECO:0007669"/>
    <property type="project" value="UniProtKB-EC"/>
</dbReference>
<dbReference type="PROSITE" id="PS00973">
    <property type="entry name" value="USP_2"/>
    <property type="match status" value="1"/>
</dbReference>
<organism evidence="9 10">
    <name type="scientific">Aphanomyces euteiches</name>
    <dbReference type="NCBI Taxonomy" id="100861"/>
    <lineage>
        <taxon>Eukaryota</taxon>
        <taxon>Sar</taxon>
        <taxon>Stramenopiles</taxon>
        <taxon>Oomycota</taxon>
        <taxon>Saprolegniomycetes</taxon>
        <taxon>Saprolegniales</taxon>
        <taxon>Verrucalvaceae</taxon>
        <taxon>Aphanomyces</taxon>
    </lineage>
</organism>
<keyword evidence="5" id="KW-0378">Hydrolase</keyword>
<dbReference type="GO" id="GO:0016579">
    <property type="term" value="P:protein deubiquitination"/>
    <property type="evidence" value="ECO:0007669"/>
    <property type="project" value="InterPro"/>
</dbReference>
<dbReference type="EMBL" id="VJMJ01000081">
    <property type="protein sequence ID" value="KAF0737737.1"/>
    <property type="molecule type" value="Genomic_DNA"/>
</dbReference>
<dbReference type="PANTHER" id="PTHR24006:SF687">
    <property type="entry name" value="UBIQUITIN CARBOXYL-TERMINAL HYDROLASE 10"/>
    <property type="match status" value="1"/>
</dbReference>
<dbReference type="InterPro" id="IPR018200">
    <property type="entry name" value="USP_CS"/>
</dbReference>
<proteinExistence type="predicted"/>
<dbReference type="PROSITE" id="PS50235">
    <property type="entry name" value="USP_3"/>
    <property type="match status" value="1"/>
</dbReference>
<keyword evidence="6" id="KW-0788">Thiol protease</keyword>
<evidence type="ECO:0000256" key="6">
    <source>
        <dbReference type="ARBA" id="ARBA00022807"/>
    </source>
</evidence>
<keyword evidence="3" id="KW-0645">Protease</keyword>
<reference evidence="9 10" key="1">
    <citation type="submission" date="2019-07" db="EMBL/GenBank/DDBJ databases">
        <title>Genomics analysis of Aphanomyces spp. identifies a new class of oomycete effector associated with host adaptation.</title>
        <authorList>
            <person name="Gaulin E."/>
        </authorList>
    </citation>
    <scope>NUCLEOTIDE SEQUENCE [LARGE SCALE GENOMIC DNA]</scope>
    <source>
        <strain evidence="9 10">ATCC 201684</strain>
    </source>
</reference>
<evidence type="ECO:0000256" key="2">
    <source>
        <dbReference type="ARBA" id="ARBA00012759"/>
    </source>
</evidence>
<protein>
    <recommendedName>
        <fullName evidence="2">ubiquitinyl hydrolase 1</fullName>
        <ecNumber evidence="2">3.4.19.12</ecNumber>
    </recommendedName>
</protein>
<evidence type="ECO:0000256" key="3">
    <source>
        <dbReference type="ARBA" id="ARBA00022670"/>
    </source>
</evidence>
<dbReference type="InterPro" id="IPR001394">
    <property type="entry name" value="Peptidase_C19_UCH"/>
</dbReference>
<dbReference type="GO" id="GO:0005829">
    <property type="term" value="C:cytosol"/>
    <property type="evidence" value="ECO:0007669"/>
    <property type="project" value="TreeGrafter"/>
</dbReference>
<accession>A0A6G0XCN3</accession>
<evidence type="ECO:0000313" key="10">
    <source>
        <dbReference type="Proteomes" id="UP000481153"/>
    </source>
</evidence>
<dbReference type="AlphaFoldDB" id="A0A6G0XCN3"/>